<keyword evidence="2" id="KW-1185">Reference proteome</keyword>
<organism evidence="1 2">
    <name type="scientific">Arthrobacter phage Qui</name>
    <dbReference type="NCBI Taxonomy" id="2603260"/>
    <lineage>
        <taxon>Viruses</taxon>
        <taxon>Duplodnaviria</taxon>
        <taxon>Heunggongvirae</taxon>
        <taxon>Uroviricota</taxon>
        <taxon>Caudoviricetes</taxon>
        <taxon>Quivirus</taxon>
        <taxon>Quivirus qui</taxon>
    </lineage>
</organism>
<evidence type="ECO:0000313" key="2">
    <source>
        <dbReference type="Proteomes" id="UP000321915"/>
    </source>
</evidence>
<accession>A0A5B8WG16</accession>
<sequence length="86" mass="10119">MRLRNYKKSEAELAMKEEGFEPGRWWRAVDSEGKLLAETSNPDEFKGLGLLDEEGVTFRRLYARTENVWVDESPIREEIPFPEEEN</sequence>
<name>A0A5B8WG16_9CAUD</name>
<protein>
    <submittedName>
        <fullName evidence="1">Uncharacterized protein</fullName>
    </submittedName>
</protein>
<dbReference type="GeneID" id="77936526"/>
<proteinExistence type="predicted"/>
<dbReference type="RefSeq" id="YP_010660532.1">
    <property type="nucleotide sequence ID" value="NC_070877.1"/>
</dbReference>
<gene>
    <name evidence="1" type="primary">166</name>
    <name evidence="1" type="ORF">SEA_QUI_166</name>
</gene>
<reference evidence="1 2" key="1">
    <citation type="submission" date="2019-07" db="EMBL/GenBank/DDBJ databases">
        <authorList>
            <person name="Abdullah A."/>
            <person name="Lima G.C."/>
            <person name="Cuneo C.K."/>
            <person name="Ennest D.C."/>
            <person name="Fritz K.J."/>
            <person name="Johnson B.T."/>
            <person name="Larson S.M."/>
            <person name="Lemunyete M.N."/>
            <person name="Murray M.B."/>
            <person name="Osmond D.E."/>
            <person name="Patras K.A."/>
            <person name="Ransibrahmanakul S."/>
            <person name="Simpson K.A."/>
            <person name="Thull B.S."/>
            <person name="Wetzel S."/>
            <person name="Bonilla J.A."/>
            <person name="Klyczek K."/>
            <person name="Garlena R.A."/>
            <person name="Russell D.A."/>
            <person name="Pope W.H."/>
            <person name="Jacobs-Sera D."/>
            <person name="Hatfull G.F."/>
        </authorList>
    </citation>
    <scope>NUCLEOTIDE SEQUENCE [LARGE SCALE GENOMIC DNA]</scope>
</reference>
<dbReference type="EMBL" id="MN183282">
    <property type="protein sequence ID" value="QED11654.1"/>
    <property type="molecule type" value="Genomic_DNA"/>
</dbReference>
<evidence type="ECO:0000313" key="1">
    <source>
        <dbReference type="EMBL" id="QED11654.1"/>
    </source>
</evidence>
<dbReference type="KEGG" id="vg:77936526"/>
<dbReference type="Proteomes" id="UP000321915">
    <property type="component" value="Segment"/>
</dbReference>